<dbReference type="InParanoid" id="G0NKP1"/>
<evidence type="ECO:0000259" key="2">
    <source>
        <dbReference type="Pfam" id="PF04155"/>
    </source>
</evidence>
<gene>
    <name evidence="3" type="primary">Cbn-grl-14</name>
    <name evidence="3" type="ORF">CAEBREN_00505</name>
</gene>
<dbReference type="Proteomes" id="UP000008068">
    <property type="component" value="Unassembled WGS sequence"/>
</dbReference>
<name>G0NKP1_CAEBE</name>
<protein>
    <submittedName>
        <fullName evidence="3">CBN-GRL-14 protein</fullName>
    </submittedName>
</protein>
<dbReference type="STRING" id="135651.G0NKP1"/>
<dbReference type="OMA" id="KCNSQRL"/>
<dbReference type="Pfam" id="PF04155">
    <property type="entry name" value="Ground-like"/>
    <property type="match status" value="1"/>
</dbReference>
<feature type="chain" id="PRO_5003405435" evidence="1">
    <location>
        <begin position="21"/>
        <end position="437"/>
    </location>
</feature>
<dbReference type="FunCoup" id="G0NKP1">
    <property type="interactions" value="263"/>
</dbReference>
<feature type="signal peptide" evidence="1">
    <location>
        <begin position="1"/>
        <end position="20"/>
    </location>
</feature>
<evidence type="ECO:0000313" key="3">
    <source>
        <dbReference type="EMBL" id="EGT33031.1"/>
    </source>
</evidence>
<dbReference type="EMBL" id="GL379901">
    <property type="protein sequence ID" value="EGT33031.1"/>
    <property type="molecule type" value="Genomic_DNA"/>
</dbReference>
<feature type="domain" description="Ground-like" evidence="2">
    <location>
        <begin position="347"/>
        <end position="417"/>
    </location>
</feature>
<dbReference type="OrthoDB" id="5775991at2759"/>
<evidence type="ECO:0000256" key="1">
    <source>
        <dbReference type="SAM" id="SignalP"/>
    </source>
</evidence>
<organism evidence="4">
    <name type="scientific">Caenorhabditis brenneri</name>
    <name type="common">Nematode worm</name>
    <dbReference type="NCBI Taxonomy" id="135651"/>
    <lineage>
        <taxon>Eukaryota</taxon>
        <taxon>Metazoa</taxon>
        <taxon>Ecdysozoa</taxon>
        <taxon>Nematoda</taxon>
        <taxon>Chromadorea</taxon>
        <taxon>Rhabditida</taxon>
        <taxon>Rhabditina</taxon>
        <taxon>Rhabditomorpha</taxon>
        <taxon>Rhabditoidea</taxon>
        <taxon>Rhabditidae</taxon>
        <taxon>Peloderinae</taxon>
        <taxon>Caenorhabditis</taxon>
    </lineage>
</organism>
<accession>G0NKP1</accession>
<keyword evidence="4" id="KW-1185">Reference proteome</keyword>
<dbReference type="AlphaFoldDB" id="G0NKP1"/>
<keyword evidence="1" id="KW-0732">Signal</keyword>
<dbReference type="eggNOG" id="ENOG502SU9H">
    <property type="taxonomic scope" value="Eukaryota"/>
</dbReference>
<dbReference type="InterPro" id="IPR007284">
    <property type="entry name" value="Ground-like_dom"/>
</dbReference>
<dbReference type="HOGENOM" id="CLU_726135_0_0_1"/>
<evidence type="ECO:0000313" key="4">
    <source>
        <dbReference type="Proteomes" id="UP000008068"/>
    </source>
</evidence>
<proteinExistence type="predicted"/>
<sequence>MRIAVSVVPTITLLLHVVFCTSDFEVLKSDSIFDGGTQGNKAFLKSRLLENLNNFFPSINNEERLEMLTESKSKLKGKKQYLEENVDNQDLIENTITDPPSSDFPTLIPFSPASDSHEAIILTTTTMPKTRKEGKINSEANIDSIREWRRRLYKAFKNRSKVSRIMRKSPSKEVVEMNDDSPIIMDKNRQIILSRTEPNWQSLFSERHIQTYGRDLNGKLIPLFGIEPGTAFPNDRSTIEPYPPREIRYSYRTANREPSVYVPASQAIQKVVHNPLAQNTIPVAASPSTLPIQLHILPPIQSSQIVHQQTTPSPQLFAFSTFAPNSVENQSMNECSNGQCNPDSDEDKCNSQRLRTIIFDNIVNGDAEASKKAVQSAAESETGLFFDAVCGTGFFSYIAHTDEFCLASSGGVNCYVFAPICQPTDKHKKKMTKLSKN</sequence>
<reference evidence="4" key="1">
    <citation type="submission" date="2011-07" db="EMBL/GenBank/DDBJ databases">
        <authorList>
            <consortium name="Caenorhabditis brenneri Sequencing and Analysis Consortium"/>
            <person name="Wilson R.K."/>
        </authorList>
    </citation>
    <scope>NUCLEOTIDE SEQUENCE [LARGE SCALE GENOMIC DNA]</scope>
    <source>
        <strain evidence="4">PB2801</strain>
    </source>
</reference>